<dbReference type="InterPro" id="IPR011042">
    <property type="entry name" value="6-blade_b-propeller_TolB-like"/>
</dbReference>
<name>A0A1T5G4C4_9BACT</name>
<evidence type="ECO:0000256" key="2">
    <source>
        <dbReference type="SAM" id="Phobius"/>
    </source>
</evidence>
<sequence length="662" mass="76778">MSRDYFRPIALLMFCLLLINPVLLFLISKNLFFVLLSEAVMLLTFAFVIYKAPRLQVYYFNFVFLIGIFIQAEAVFSFVFADYNIRDIYSVERHYYFNKPLLRERFVDKEFIVDYVTNAQGYRIGSEDDPETTVEKVDWLFLGDSYTQGAQVSNEQLYTSLLYRDFPNKIILNAGISGFGIADEYHFFKQKGSKLKPKKVFLQICNFNDFMKVEERTSNLTDYFMNYSNFYRYLVYPIKFANPAQLPLGRWTEPFYPGQQANADYNIFYKQQSKQKKQDLKNFEEFLDMLSNDVIEAGGELIVLQIPTKEQLYYHYLEEVVSNFKLDISQLDMHLPNKFLNNLCSSKKIKYLDLFEAFSSVESEVFYQYDEHLNASGHMAMSSAIGEFMKSDGSSIQYLSKHNAGDRYPSFSSDGQSMCFQSVRDQNMELFISDVDMTNEFRLTFNQIDELHPSFLEGNSKIVFTEGNQDSGDTKLTTLDVGGGTRAYLDKDYYGAIPSIGKQNTLAFARWNKASDGRMTNPAIVFSDLSSGKTRTITNNEYESWRPVQFGDSLAYISKRGGNFNLYMYSLKTQKESQLTNSIYEIWDPNFSPHGEKLVFSMKVDDNWDLFILDLRTRKSTRLTKTPGDEWDPVFSPDGCYIYFAGVFGLRNGIYRLPISQK</sequence>
<reference evidence="4" key="1">
    <citation type="submission" date="2017-02" db="EMBL/GenBank/DDBJ databases">
        <authorList>
            <person name="Varghese N."/>
            <person name="Submissions S."/>
        </authorList>
    </citation>
    <scope>NUCLEOTIDE SEQUENCE [LARGE SCALE GENOMIC DNA]</scope>
    <source>
        <strain evidence="4">DSM 22270</strain>
    </source>
</reference>
<gene>
    <name evidence="3" type="ORF">SAMN05660293_03646</name>
</gene>
<dbReference type="PANTHER" id="PTHR36842">
    <property type="entry name" value="PROTEIN TOLB HOMOLOG"/>
    <property type="match status" value="1"/>
</dbReference>
<dbReference type="SUPFAM" id="SSF52266">
    <property type="entry name" value="SGNH hydrolase"/>
    <property type="match status" value="1"/>
</dbReference>
<dbReference type="RefSeq" id="WP_082216184.1">
    <property type="nucleotide sequence ID" value="NZ_FUZA01000005.1"/>
</dbReference>
<dbReference type="Pfam" id="PF26549">
    <property type="entry name" value="Tricorn_N"/>
    <property type="match status" value="1"/>
</dbReference>
<protein>
    <submittedName>
        <fullName evidence="3">WD40-like Beta Propeller Repeat</fullName>
    </submittedName>
</protein>
<feature type="transmembrane region" description="Helical" evidence="2">
    <location>
        <begin position="33"/>
        <end position="50"/>
    </location>
</feature>
<dbReference type="PANTHER" id="PTHR36842:SF1">
    <property type="entry name" value="PROTEIN TOLB"/>
    <property type="match status" value="1"/>
</dbReference>
<keyword evidence="2" id="KW-0812">Transmembrane</keyword>
<dbReference type="Pfam" id="PF07676">
    <property type="entry name" value="PD40"/>
    <property type="match status" value="1"/>
</dbReference>
<keyword evidence="2" id="KW-1133">Transmembrane helix</keyword>
<organism evidence="3 4">
    <name type="scientific">Dyadobacter psychrophilus</name>
    <dbReference type="NCBI Taxonomy" id="651661"/>
    <lineage>
        <taxon>Bacteria</taxon>
        <taxon>Pseudomonadati</taxon>
        <taxon>Bacteroidota</taxon>
        <taxon>Cytophagia</taxon>
        <taxon>Cytophagales</taxon>
        <taxon>Spirosomataceae</taxon>
        <taxon>Dyadobacter</taxon>
    </lineage>
</organism>
<feature type="transmembrane region" description="Helical" evidence="2">
    <location>
        <begin position="9"/>
        <end position="27"/>
    </location>
</feature>
<dbReference type="InterPro" id="IPR036514">
    <property type="entry name" value="SGNH_hydro_sf"/>
</dbReference>
<dbReference type="Proteomes" id="UP000190897">
    <property type="component" value="Unassembled WGS sequence"/>
</dbReference>
<keyword evidence="2" id="KW-0472">Membrane</keyword>
<dbReference type="STRING" id="651661.SAMN05660293_03646"/>
<dbReference type="OrthoDB" id="8432779at2"/>
<keyword evidence="4" id="KW-1185">Reference proteome</keyword>
<accession>A0A1T5G4C4</accession>
<dbReference type="EMBL" id="FUZA01000005">
    <property type="protein sequence ID" value="SKC03278.1"/>
    <property type="molecule type" value="Genomic_DNA"/>
</dbReference>
<evidence type="ECO:0000313" key="4">
    <source>
        <dbReference type="Proteomes" id="UP000190897"/>
    </source>
</evidence>
<feature type="transmembrane region" description="Helical" evidence="2">
    <location>
        <begin position="57"/>
        <end position="80"/>
    </location>
</feature>
<evidence type="ECO:0000256" key="1">
    <source>
        <dbReference type="ARBA" id="ARBA00009820"/>
    </source>
</evidence>
<dbReference type="GO" id="GO:0016788">
    <property type="term" value="F:hydrolase activity, acting on ester bonds"/>
    <property type="evidence" value="ECO:0007669"/>
    <property type="project" value="UniProtKB-ARBA"/>
</dbReference>
<dbReference type="Gene3D" id="3.40.50.1110">
    <property type="entry name" value="SGNH hydrolase"/>
    <property type="match status" value="1"/>
</dbReference>
<comment type="similarity">
    <text evidence="1">Belongs to the TolB family.</text>
</comment>
<dbReference type="Gene3D" id="2.120.10.30">
    <property type="entry name" value="TolB, C-terminal domain"/>
    <property type="match status" value="2"/>
</dbReference>
<evidence type="ECO:0000313" key="3">
    <source>
        <dbReference type="EMBL" id="SKC03278.1"/>
    </source>
</evidence>
<proteinExistence type="inferred from homology"/>
<dbReference type="InterPro" id="IPR011659">
    <property type="entry name" value="WD40"/>
</dbReference>
<dbReference type="SUPFAM" id="SSF69304">
    <property type="entry name" value="Tricorn protease N-terminal domain"/>
    <property type="match status" value="1"/>
</dbReference>
<dbReference type="AlphaFoldDB" id="A0A1T5G4C4"/>